<feature type="transmembrane region" description="Helical" evidence="1">
    <location>
        <begin position="111"/>
        <end position="132"/>
    </location>
</feature>
<evidence type="ECO:0000256" key="1">
    <source>
        <dbReference type="SAM" id="Phobius"/>
    </source>
</evidence>
<dbReference type="RefSeq" id="WP_207736460.1">
    <property type="nucleotide sequence ID" value="NZ_JADKNH010000016.1"/>
</dbReference>
<evidence type="ECO:0000313" key="2">
    <source>
        <dbReference type="EMBL" id="MBF4695508.1"/>
    </source>
</evidence>
<keyword evidence="1" id="KW-1133">Transmembrane helix</keyword>
<feature type="transmembrane region" description="Helical" evidence="1">
    <location>
        <begin position="82"/>
        <end position="105"/>
    </location>
</feature>
<keyword evidence="1" id="KW-0812">Transmembrane</keyword>
<feature type="transmembrane region" description="Helical" evidence="1">
    <location>
        <begin position="43"/>
        <end position="61"/>
    </location>
</feature>
<sequence length="206" mass="23373">MLGLIKYNLKLIMIPSYVMGWFFLLCVPFVFSFNWLIEPEMTRITESVFILVGIIWCCSLANHEKSVPIKDLVFQMPVKQSFILVIRMFIILVSMIIGFSLLLILAKVQGASFNFFKLLSGSIVGALTLGLLSLMIAQLTNEIAIGYIVSFAYYYMELTTKGAVTRYFYLFGLIYEILYNKLLLLGVCLVLAVLNGFILNKKIEGQ</sequence>
<organism evidence="2 3">
    <name type="scientific">Fusibacter ferrireducens</name>
    <dbReference type="NCBI Taxonomy" id="2785058"/>
    <lineage>
        <taxon>Bacteria</taxon>
        <taxon>Bacillati</taxon>
        <taxon>Bacillota</taxon>
        <taxon>Clostridia</taxon>
        <taxon>Eubacteriales</taxon>
        <taxon>Eubacteriales Family XII. Incertae Sedis</taxon>
        <taxon>Fusibacter</taxon>
    </lineage>
</organism>
<dbReference type="EMBL" id="JADKNH010000016">
    <property type="protein sequence ID" value="MBF4695508.1"/>
    <property type="molecule type" value="Genomic_DNA"/>
</dbReference>
<accession>A0ABR9ZZB6</accession>
<protein>
    <recommendedName>
        <fullName evidence="4">ABC transporter permease</fullName>
    </recommendedName>
</protein>
<comment type="caution">
    <text evidence="2">The sequence shown here is derived from an EMBL/GenBank/DDBJ whole genome shotgun (WGS) entry which is preliminary data.</text>
</comment>
<dbReference type="Proteomes" id="UP000614200">
    <property type="component" value="Unassembled WGS sequence"/>
</dbReference>
<keyword evidence="1" id="KW-0472">Membrane</keyword>
<reference evidence="2 3" key="1">
    <citation type="submission" date="2020-11" db="EMBL/GenBank/DDBJ databases">
        <title>Fusibacter basophilias sp. nov.</title>
        <authorList>
            <person name="Qiu D."/>
        </authorList>
    </citation>
    <scope>NUCLEOTIDE SEQUENCE [LARGE SCALE GENOMIC DNA]</scope>
    <source>
        <strain evidence="2 3">Q10-2</strain>
    </source>
</reference>
<name>A0ABR9ZZB6_9FIRM</name>
<keyword evidence="3" id="KW-1185">Reference proteome</keyword>
<proteinExistence type="predicted"/>
<feature type="transmembrane region" description="Helical" evidence="1">
    <location>
        <begin position="168"/>
        <end position="194"/>
    </location>
</feature>
<evidence type="ECO:0008006" key="4">
    <source>
        <dbReference type="Google" id="ProtNLM"/>
    </source>
</evidence>
<gene>
    <name evidence="2" type="ORF">ISU02_20635</name>
</gene>
<feature type="transmembrane region" description="Helical" evidence="1">
    <location>
        <begin position="12"/>
        <end position="37"/>
    </location>
</feature>
<evidence type="ECO:0000313" key="3">
    <source>
        <dbReference type="Proteomes" id="UP000614200"/>
    </source>
</evidence>